<dbReference type="InterPro" id="IPR034984">
    <property type="entry name" value="Imelysin-like_IPPA"/>
</dbReference>
<name>A0A7Z0RU38_9GAMM</name>
<dbReference type="GO" id="GO:0030313">
    <property type="term" value="C:cell envelope"/>
    <property type="evidence" value="ECO:0007669"/>
    <property type="project" value="UniProtKB-SubCell"/>
</dbReference>
<dbReference type="AlphaFoldDB" id="A0A7Z0RU38"/>
<accession>A0A7Z0RU38</accession>
<dbReference type="InterPro" id="IPR038352">
    <property type="entry name" value="Imelysin_sf"/>
</dbReference>
<evidence type="ECO:0000259" key="4">
    <source>
        <dbReference type="Pfam" id="PF09375"/>
    </source>
</evidence>
<dbReference type="EMBL" id="JACCDF010000002">
    <property type="protein sequence ID" value="NYS60069.1"/>
    <property type="molecule type" value="Genomic_DNA"/>
</dbReference>
<organism evidence="5 6">
    <name type="scientific">Vreelandella salicampi</name>
    <dbReference type="NCBI Taxonomy" id="1449798"/>
    <lineage>
        <taxon>Bacteria</taxon>
        <taxon>Pseudomonadati</taxon>
        <taxon>Pseudomonadota</taxon>
        <taxon>Gammaproteobacteria</taxon>
        <taxon>Oceanospirillales</taxon>
        <taxon>Halomonadaceae</taxon>
        <taxon>Vreelandella</taxon>
    </lineage>
</organism>
<keyword evidence="6" id="KW-1185">Reference proteome</keyword>
<proteinExistence type="predicted"/>
<evidence type="ECO:0000313" key="5">
    <source>
        <dbReference type="EMBL" id="NYS60069.1"/>
    </source>
</evidence>
<gene>
    <name evidence="5" type="ORF">HZS81_04745</name>
</gene>
<comment type="caution">
    <text evidence="5">The sequence shown here is derived from an EMBL/GenBank/DDBJ whole genome shotgun (WGS) entry which is preliminary data.</text>
</comment>
<dbReference type="Proteomes" id="UP000586119">
    <property type="component" value="Unassembled WGS sequence"/>
</dbReference>
<dbReference type="InterPro" id="IPR018976">
    <property type="entry name" value="Imelysin-like"/>
</dbReference>
<dbReference type="Pfam" id="PF09375">
    <property type="entry name" value="Peptidase_M75"/>
    <property type="match status" value="1"/>
</dbReference>
<evidence type="ECO:0000256" key="1">
    <source>
        <dbReference type="ARBA" id="ARBA00004196"/>
    </source>
</evidence>
<feature type="signal peptide" evidence="3">
    <location>
        <begin position="1"/>
        <end position="27"/>
    </location>
</feature>
<keyword evidence="2 3" id="KW-0732">Signal</keyword>
<comment type="subcellular location">
    <subcellularLocation>
        <location evidence="1">Cell envelope</location>
    </subcellularLocation>
</comment>
<evidence type="ECO:0000313" key="6">
    <source>
        <dbReference type="Proteomes" id="UP000586119"/>
    </source>
</evidence>
<evidence type="ECO:0000256" key="3">
    <source>
        <dbReference type="SAM" id="SignalP"/>
    </source>
</evidence>
<protein>
    <submittedName>
        <fullName evidence="5">Imelysin family protein</fullName>
    </submittedName>
</protein>
<dbReference type="RefSeq" id="WP_179929384.1">
    <property type="nucleotide sequence ID" value="NZ_JACCDF010000002.1"/>
</dbReference>
<dbReference type="Gene3D" id="1.20.1420.20">
    <property type="entry name" value="M75 peptidase, HXXE motif"/>
    <property type="match status" value="1"/>
</dbReference>
<feature type="chain" id="PRO_5030515057" evidence="3">
    <location>
        <begin position="28"/>
        <end position="346"/>
    </location>
</feature>
<feature type="domain" description="Imelysin-like" evidence="4">
    <location>
        <begin position="44"/>
        <end position="322"/>
    </location>
</feature>
<reference evidence="5 6" key="1">
    <citation type="journal article" date="2015" name="Int. J. Syst. Evol. Microbiol.">
        <title>Halomonas salicampi sp. nov., a halotolerant and alkalitolerant bacterium isolated from a saltern soil.</title>
        <authorList>
            <person name="Lee J.C."/>
            <person name="Kim Y.S."/>
            <person name="Yun B.S."/>
            <person name="Whang K.S."/>
        </authorList>
    </citation>
    <scope>NUCLEOTIDE SEQUENCE [LARGE SCALE GENOMIC DNA]</scope>
    <source>
        <strain evidence="5 6">BH103</strain>
    </source>
</reference>
<sequence>MNYAFVSQHLGRFGLAAILLATAPLVAASEQAPARDRWHEAIGEGYSQLATETQALATHASNYCETSSSESRATLEASWLDAYQSWQRVRFVNFGPIEQQSRAWQIQFWPDRKNLVGRKVENWLKADTSPSIEAIANDSVAIQGFPAMEYLLFDERLSEPGALAEPKACDLLLAISTHLAATTQALQHDWQTFGEHYRDTQSYTAATLEAGFQTLDTLETKRLAQPIGLAGSAANAYLAEAWRSERSIKLIAASLVGLDDIFLPGLRTLLNDAGQQRLADTFAEALDDARRQANQMGAGLAPALEDPDAFADLQRLYINVGQLNRLSREVVTALGLTRGFNSSDGD</sequence>
<dbReference type="CDD" id="cd14659">
    <property type="entry name" value="Imelysin-like_IPPA"/>
    <property type="match status" value="1"/>
</dbReference>
<evidence type="ECO:0000256" key="2">
    <source>
        <dbReference type="ARBA" id="ARBA00022729"/>
    </source>
</evidence>